<dbReference type="InterPro" id="IPR052709">
    <property type="entry name" value="Transposase-MT_Hybrid"/>
</dbReference>
<protein>
    <recommendedName>
        <fullName evidence="2">Mos1 transposase HTH domain-containing protein</fullName>
    </recommendedName>
</protein>
<evidence type="ECO:0008006" key="2">
    <source>
        <dbReference type="Google" id="ProtNLM"/>
    </source>
</evidence>
<evidence type="ECO:0000313" key="1">
    <source>
        <dbReference type="EnsemblMetazoa" id="AFUN007430-PA"/>
    </source>
</evidence>
<proteinExistence type="predicted"/>
<organism evidence="1">
    <name type="scientific">Anopheles funestus</name>
    <name type="common">African malaria mosquito</name>
    <dbReference type="NCBI Taxonomy" id="62324"/>
    <lineage>
        <taxon>Eukaryota</taxon>
        <taxon>Metazoa</taxon>
        <taxon>Ecdysozoa</taxon>
        <taxon>Arthropoda</taxon>
        <taxon>Hexapoda</taxon>
        <taxon>Insecta</taxon>
        <taxon>Pterygota</taxon>
        <taxon>Neoptera</taxon>
        <taxon>Endopterygota</taxon>
        <taxon>Diptera</taxon>
        <taxon>Nematocera</taxon>
        <taxon>Culicoidea</taxon>
        <taxon>Culicidae</taxon>
        <taxon>Anophelinae</taxon>
        <taxon>Anopheles</taxon>
    </lineage>
</organism>
<dbReference type="PANTHER" id="PTHR46060:SF1">
    <property type="entry name" value="MARINER MOS1 TRANSPOSASE-LIKE PROTEIN"/>
    <property type="match status" value="1"/>
</dbReference>
<reference evidence="1" key="1">
    <citation type="submission" date="2020-05" db="UniProtKB">
        <authorList>
            <consortium name="EnsemblMetazoa"/>
        </authorList>
    </citation>
    <scope>IDENTIFICATION</scope>
    <source>
        <strain evidence="1">FUMOZ</strain>
    </source>
</reference>
<dbReference type="VEuPathDB" id="VectorBase:AFUN007430"/>
<accession>A0A182RMF8</accession>
<dbReference type="PANTHER" id="PTHR46060">
    <property type="entry name" value="MARINER MOS1 TRANSPOSASE-LIKE PROTEIN"/>
    <property type="match status" value="1"/>
</dbReference>
<dbReference type="EnsemblMetazoa" id="AFUN007430-RA">
    <property type="protein sequence ID" value="AFUN007430-PA"/>
    <property type="gene ID" value="AFUN007430"/>
</dbReference>
<dbReference type="AlphaFoldDB" id="A0A182RMF8"/>
<sequence length="230" mass="26481">MFYQYYCVRKICHVSSHHINPARSDNLFPELRQVFLFILTKSSKFLVQRACIKFCLRNEINAAETLLILRGIIHVEEKCVQWYSDFKNGCEKVEDEDRPGRPSTSTDDAHVVQIKDLVVNNRRLTIRDLSESVGISKASVYTILKNVLGLKRVKSRLVPKCLNLLEKRDRVEPYCFATAVFAKFGTSRFLAELKRPLRGHRFDTIEEIEAAATAELTDIPASAFFICFEM</sequence>
<name>A0A182RMF8_ANOFN</name>
<dbReference type="STRING" id="62324.A0A182RMF8"/>